<keyword evidence="1" id="KW-0812">Transmembrane</keyword>
<organism evidence="2 3">
    <name type="scientific">Candidatus Chazhemtobacterium aquaticus</name>
    <dbReference type="NCBI Taxonomy" id="2715735"/>
    <lineage>
        <taxon>Bacteria</taxon>
        <taxon>Candidatus Chazhemtobacteraceae</taxon>
        <taxon>Candidatus Chazhemtobacterium</taxon>
    </lineage>
</organism>
<keyword evidence="1" id="KW-1133">Transmembrane helix</keyword>
<evidence type="ECO:0000313" key="2">
    <source>
        <dbReference type="EMBL" id="QHO63186.1"/>
    </source>
</evidence>
<proteinExistence type="predicted"/>
<dbReference type="EMBL" id="CP047901">
    <property type="protein sequence ID" value="QHO63186.1"/>
    <property type="molecule type" value="Genomic_DNA"/>
</dbReference>
<dbReference type="KEGG" id="caqa:MICH65_0205"/>
<protein>
    <recommendedName>
        <fullName evidence="4">Integral membrane protein</fullName>
    </recommendedName>
</protein>
<keyword evidence="3" id="KW-1185">Reference proteome</keyword>
<feature type="transmembrane region" description="Helical" evidence="1">
    <location>
        <begin position="82"/>
        <end position="104"/>
    </location>
</feature>
<dbReference type="RefSeq" id="WP_161931580.1">
    <property type="nucleotide sequence ID" value="NZ_CP047901.1"/>
</dbReference>
<accession>A0A857N575</accession>
<evidence type="ECO:0000313" key="3">
    <source>
        <dbReference type="Proteomes" id="UP000463983"/>
    </source>
</evidence>
<keyword evidence="1" id="KW-0472">Membrane</keyword>
<evidence type="ECO:0000256" key="1">
    <source>
        <dbReference type="SAM" id="Phobius"/>
    </source>
</evidence>
<dbReference type="AlphaFoldDB" id="A0A857N575"/>
<evidence type="ECO:0008006" key="4">
    <source>
        <dbReference type="Google" id="ProtNLM"/>
    </source>
</evidence>
<sequence length="112" mass="11724">MFIKSAYAAISNPALQNFGTDTTGGAGLAFYVSQLWKTLVVVGGLAFLLYTIIGGINWVIAGGDKTKVESAQKHLTNGLTGLIVLAASYAIMAVVSDVVGINILNIDWTFGN</sequence>
<gene>
    <name evidence="2" type="ORF">MICH65_0205</name>
</gene>
<name>A0A857N575_9BACT</name>
<feature type="transmembrane region" description="Helical" evidence="1">
    <location>
        <begin position="39"/>
        <end position="61"/>
    </location>
</feature>
<reference evidence="3" key="1">
    <citation type="journal article" date="2020" name="Microorganisms">
        <title>Complete Genome of a Member of a New Bacterial Lineage in the Microgenomates Group Reveals an Unusual Nucleotide Composition Disparity Between Two Strands of DNA and Limited Metabolic Potential.</title>
        <authorList>
            <person name="Kadnikov V.V."/>
            <person name="Mardanov A.V."/>
            <person name="Beletsky A.V."/>
            <person name="Karnachuk O.V."/>
            <person name="Ravin N.V."/>
        </authorList>
    </citation>
    <scope>NUCLEOTIDE SEQUENCE [LARGE SCALE GENOMIC DNA]</scope>
</reference>
<dbReference type="Proteomes" id="UP000463983">
    <property type="component" value="Chromosome"/>
</dbReference>